<gene>
    <name evidence="2" type="ORF">CYNAS_LOCUS21563</name>
</gene>
<keyword evidence="3" id="KW-1185">Reference proteome</keyword>
<reference evidence="2" key="1">
    <citation type="submission" date="2023-07" db="EMBL/GenBank/DDBJ databases">
        <authorList>
            <consortium name="CYATHOMIX"/>
        </authorList>
    </citation>
    <scope>NUCLEOTIDE SEQUENCE</scope>
    <source>
        <strain evidence="2">N/A</strain>
    </source>
</reference>
<dbReference type="EMBL" id="CATQJL010000326">
    <property type="protein sequence ID" value="CAJ0609580.1"/>
    <property type="molecule type" value="Genomic_DNA"/>
</dbReference>
<evidence type="ECO:0000313" key="2">
    <source>
        <dbReference type="EMBL" id="CAJ0609580.1"/>
    </source>
</evidence>
<organism evidence="2 3">
    <name type="scientific">Cylicocyclus nassatus</name>
    <name type="common">Nematode worm</name>
    <dbReference type="NCBI Taxonomy" id="53992"/>
    <lineage>
        <taxon>Eukaryota</taxon>
        <taxon>Metazoa</taxon>
        <taxon>Ecdysozoa</taxon>
        <taxon>Nematoda</taxon>
        <taxon>Chromadorea</taxon>
        <taxon>Rhabditida</taxon>
        <taxon>Rhabditina</taxon>
        <taxon>Rhabditomorpha</taxon>
        <taxon>Strongyloidea</taxon>
        <taxon>Strongylidae</taxon>
        <taxon>Cylicocyclus</taxon>
    </lineage>
</organism>
<evidence type="ECO:0000256" key="1">
    <source>
        <dbReference type="SAM" id="Phobius"/>
    </source>
</evidence>
<evidence type="ECO:0000313" key="3">
    <source>
        <dbReference type="Proteomes" id="UP001176961"/>
    </source>
</evidence>
<keyword evidence="1" id="KW-0472">Membrane</keyword>
<accession>A0AA36HEY8</accession>
<protein>
    <submittedName>
        <fullName evidence="2">Uncharacterized protein</fullName>
    </submittedName>
</protein>
<keyword evidence="1" id="KW-1133">Transmembrane helix</keyword>
<dbReference type="AlphaFoldDB" id="A0AA36HEY8"/>
<keyword evidence="1" id="KW-0812">Transmembrane</keyword>
<proteinExistence type="predicted"/>
<feature type="transmembrane region" description="Helical" evidence="1">
    <location>
        <begin position="183"/>
        <end position="208"/>
    </location>
</feature>
<dbReference type="Proteomes" id="UP001176961">
    <property type="component" value="Unassembled WGS sequence"/>
</dbReference>
<sequence length="247" mass="27886">MVATVSCLCSFNCSNGLSYLCISDSIASPYLEKVLRDQIKHRFAVCHYDVETGMSYKVNLDSSASQLELERPTIFVSVLECDDEFHWYDGFPVYRRPSLNEGTCRNDYSLFLVINNNTLTPYLLQAPPRKLKTLPDLQIPVSRPFSLHSLHALFEGIFATMELESSHVYTEQDFQPPDQRQHWPTWAIILVVVCVFLTVFAFLLGNCITKRATPLRFKGGATAKAANVRAERRMWGAGFSGGMWAAA</sequence>
<comment type="caution">
    <text evidence="2">The sequence shown here is derived from an EMBL/GenBank/DDBJ whole genome shotgun (WGS) entry which is preliminary data.</text>
</comment>
<name>A0AA36HEY8_CYLNA</name>